<dbReference type="GO" id="GO:0008233">
    <property type="term" value="F:peptidase activity"/>
    <property type="evidence" value="ECO:0007669"/>
    <property type="project" value="UniProtKB-KW"/>
</dbReference>
<accession>A0A1H7Y6H2</accession>
<dbReference type="EMBL" id="FOAF01000012">
    <property type="protein sequence ID" value="SEM40928.1"/>
    <property type="molecule type" value="Genomic_DNA"/>
</dbReference>
<feature type="chain" id="PRO_5011708916" evidence="1">
    <location>
        <begin position="23"/>
        <end position="401"/>
    </location>
</feature>
<feature type="signal peptide" evidence="1">
    <location>
        <begin position="1"/>
        <end position="22"/>
    </location>
</feature>
<dbReference type="OrthoDB" id="3521766at2"/>
<reference evidence="4" key="1">
    <citation type="submission" date="2016-10" db="EMBL/GenBank/DDBJ databases">
        <authorList>
            <person name="Varghese N."/>
            <person name="Submissions S."/>
        </authorList>
    </citation>
    <scope>NUCLEOTIDE SEQUENCE [LARGE SCALE GENOMIC DNA]</scope>
    <source>
        <strain evidence="4">DSM 18733</strain>
    </source>
</reference>
<dbReference type="SUPFAM" id="SSF50630">
    <property type="entry name" value="Acid proteases"/>
    <property type="match status" value="1"/>
</dbReference>
<proteinExistence type="predicted"/>
<dbReference type="RefSeq" id="WP_093331328.1">
    <property type="nucleotide sequence ID" value="NZ_FOAF01000012.1"/>
</dbReference>
<dbReference type="Gene3D" id="2.30.42.10">
    <property type="match status" value="1"/>
</dbReference>
<dbReference type="AlphaFoldDB" id="A0A1H7Y6H2"/>
<keyword evidence="4" id="KW-1185">Reference proteome</keyword>
<keyword evidence="3" id="KW-0645">Protease</keyword>
<dbReference type="GO" id="GO:0006508">
    <property type="term" value="P:proteolysis"/>
    <property type="evidence" value="ECO:0007669"/>
    <property type="project" value="UniProtKB-KW"/>
</dbReference>
<dbReference type="InterPro" id="IPR036034">
    <property type="entry name" value="PDZ_sf"/>
</dbReference>
<dbReference type="InterPro" id="IPR041489">
    <property type="entry name" value="PDZ_6"/>
</dbReference>
<name>A0A1H7Y6H2_OLID1</name>
<dbReference type="SUPFAM" id="SSF50156">
    <property type="entry name" value="PDZ domain-like"/>
    <property type="match status" value="1"/>
</dbReference>
<organism evidence="3 4">
    <name type="scientific">Olivibacter domesticus</name>
    <name type="common">Pseudosphingobacterium domesticum</name>
    <dbReference type="NCBI Taxonomy" id="407022"/>
    <lineage>
        <taxon>Bacteria</taxon>
        <taxon>Pseudomonadati</taxon>
        <taxon>Bacteroidota</taxon>
        <taxon>Sphingobacteriia</taxon>
        <taxon>Sphingobacteriales</taxon>
        <taxon>Sphingobacteriaceae</taxon>
        <taxon>Olivibacter</taxon>
    </lineage>
</organism>
<dbReference type="STRING" id="407022.SAMN05661044_05096"/>
<evidence type="ECO:0000313" key="4">
    <source>
        <dbReference type="Proteomes" id="UP000199421"/>
    </source>
</evidence>
<sequence length="401" mass="44748">MRIFLAFVCLTYLIVSHNSTFAQEEIVPSPSEVLCKLPFKTLTGGVVVVQATLNNEIDSLNFILDTGSGGISLDSSTVVYLGLDPTPTSVRIRGVAGIKQVSFLYNQHLNFPAFTVDSLNFHINDYSFLSSVYGIRVDGIIGYSLFSRYIIKINYDESVIEICSKGTIRYPKGGFLLKPNIKSLVVHGASLKDKRPINARFLHDIGAGVCVMLSKEFVEDSSLLAWNRKLWPKEGHGLGGKIQMDLTVIKELKFGPYKFKHVPTLIFDDVFDVTSYPYLGGLIGNDIFRRFNIIYNYAKGDIHLTPNNSFRDRFDYAYSGLDLQLIQGNIEVGGVAEGSPAALAGLKEDDLLLAVNGDFSLDFAKYKKALQRPKKEVSLLIRRGEELIIFKFKIKSIKQVF</sequence>
<dbReference type="Gene3D" id="2.40.70.10">
    <property type="entry name" value="Acid Proteases"/>
    <property type="match status" value="2"/>
</dbReference>
<keyword evidence="1" id="KW-0732">Signal</keyword>
<dbReference type="SMART" id="SM00228">
    <property type="entry name" value="PDZ"/>
    <property type="match status" value="1"/>
</dbReference>
<dbReference type="InterPro" id="IPR021109">
    <property type="entry name" value="Peptidase_aspartic_dom_sf"/>
</dbReference>
<feature type="domain" description="PDZ" evidence="2">
    <location>
        <begin position="320"/>
        <end position="385"/>
    </location>
</feature>
<evidence type="ECO:0000259" key="2">
    <source>
        <dbReference type="PROSITE" id="PS50106"/>
    </source>
</evidence>
<evidence type="ECO:0000256" key="1">
    <source>
        <dbReference type="SAM" id="SignalP"/>
    </source>
</evidence>
<gene>
    <name evidence="3" type="ORF">SAMN05661044_05096</name>
</gene>
<evidence type="ECO:0000313" key="3">
    <source>
        <dbReference type="EMBL" id="SEM40928.1"/>
    </source>
</evidence>
<dbReference type="Pfam" id="PF13650">
    <property type="entry name" value="Asp_protease_2"/>
    <property type="match status" value="2"/>
</dbReference>
<dbReference type="Proteomes" id="UP000199421">
    <property type="component" value="Unassembled WGS sequence"/>
</dbReference>
<protein>
    <submittedName>
        <fullName evidence="3">Aspartyl protease</fullName>
    </submittedName>
</protein>
<dbReference type="InterPro" id="IPR001478">
    <property type="entry name" value="PDZ"/>
</dbReference>
<dbReference type="Pfam" id="PF17820">
    <property type="entry name" value="PDZ_6"/>
    <property type="match status" value="1"/>
</dbReference>
<dbReference type="PROSITE" id="PS50106">
    <property type="entry name" value="PDZ"/>
    <property type="match status" value="1"/>
</dbReference>
<keyword evidence="3" id="KW-0378">Hydrolase</keyword>